<organism evidence="3 4">
    <name type="scientific">Acer saccharum</name>
    <name type="common">Sugar maple</name>
    <dbReference type="NCBI Taxonomy" id="4024"/>
    <lineage>
        <taxon>Eukaryota</taxon>
        <taxon>Viridiplantae</taxon>
        <taxon>Streptophyta</taxon>
        <taxon>Embryophyta</taxon>
        <taxon>Tracheophyta</taxon>
        <taxon>Spermatophyta</taxon>
        <taxon>Magnoliopsida</taxon>
        <taxon>eudicotyledons</taxon>
        <taxon>Gunneridae</taxon>
        <taxon>Pentapetalae</taxon>
        <taxon>rosids</taxon>
        <taxon>malvids</taxon>
        <taxon>Sapindales</taxon>
        <taxon>Sapindaceae</taxon>
        <taxon>Hippocastanoideae</taxon>
        <taxon>Acereae</taxon>
        <taxon>Acer</taxon>
    </lineage>
</organism>
<feature type="domain" description="PGG" evidence="2">
    <location>
        <begin position="158"/>
        <end position="271"/>
    </location>
</feature>
<reference evidence="3" key="1">
    <citation type="journal article" date="2022" name="Plant J.">
        <title>Strategies of tolerance reflected in two North American maple genomes.</title>
        <authorList>
            <person name="McEvoy S.L."/>
            <person name="Sezen U.U."/>
            <person name="Trouern-Trend A."/>
            <person name="McMahon S.M."/>
            <person name="Schaberg P.G."/>
            <person name="Yang J."/>
            <person name="Wegrzyn J.L."/>
            <person name="Swenson N.G."/>
        </authorList>
    </citation>
    <scope>NUCLEOTIDE SEQUENCE</scope>
    <source>
        <strain evidence="3">NS2018</strain>
    </source>
</reference>
<dbReference type="AlphaFoldDB" id="A0AA39VRZ0"/>
<proteinExistence type="predicted"/>
<evidence type="ECO:0000256" key="1">
    <source>
        <dbReference type="SAM" id="Phobius"/>
    </source>
</evidence>
<dbReference type="EMBL" id="JAUESC010000004">
    <property type="protein sequence ID" value="KAK0596649.1"/>
    <property type="molecule type" value="Genomic_DNA"/>
</dbReference>
<protein>
    <recommendedName>
        <fullName evidence="2">PGG domain-containing protein</fullName>
    </recommendedName>
</protein>
<feature type="transmembrane region" description="Helical" evidence="1">
    <location>
        <begin position="168"/>
        <end position="186"/>
    </location>
</feature>
<dbReference type="Proteomes" id="UP001168877">
    <property type="component" value="Unassembled WGS sequence"/>
</dbReference>
<gene>
    <name evidence="3" type="ORF">LWI29_017723</name>
</gene>
<feature type="transmembrane region" description="Helical" evidence="1">
    <location>
        <begin position="279"/>
        <end position="297"/>
    </location>
</feature>
<keyword evidence="1" id="KW-1133">Transmembrane helix</keyword>
<dbReference type="InterPro" id="IPR036770">
    <property type="entry name" value="Ankyrin_rpt-contain_sf"/>
</dbReference>
<dbReference type="Gene3D" id="1.25.40.20">
    <property type="entry name" value="Ankyrin repeat-containing domain"/>
    <property type="match status" value="1"/>
</dbReference>
<keyword evidence="4" id="KW-1185">Reference proteome</keyword>
<dbReference type="PANTHER" id="PTHR24177">
    <property type="entry name" value="CASKIN"/>
    <property type="match status" value="1"/>
</dbReference>
<reference evidence="3" key="2">
    <citation type="submission" date="2023-06" db="EMBL/GenBank/DDBJ databases">
        <authorList>
            <person name="Swenson N.G."/>
            <person name="Wegrzyn J.L."/>
            <person name="Mcevoy S.L."/>
        </authorList>
    </citation>
    <scope>NUCLEOTIDE SEQUENCE</scope>
    <source>
        <strain evidence="3">NS2018</strain>
        <tissue evidence="3">Leaf</tissue>
    </source>
</reference>
<dbReference type="PANTHER" id="PTHR24177:SF365">
    <property type="entry name" value="ANKYRIN REPEAT-CONTAINING PROTEIN NPR4-LIKE ISOFORM X1"/>
    <property type="match status" value="1"/>
</dbReference>
<keyword evidence="1" id="KW-0812">Transmembrane</keyword>
<evidence type="ECO:0000313" key="4">
    <source>
        <dbReference type="Proteomes" id="UP001168877"/>
    </source>
</evidence>
<evidence type="ECO:0000259" key="2">
    <source>
        <dbReference type="Pfam" id="PF13962"/>
    </source>
</evidence>
<dbReference type="Pfam" id="PF13962">
    <property type="entry name" value="PGG"/>
    <property type="match status" value="1"/>
</dbReference>
<feature type="transmembrane region" description="Helical" evidence="1">
    <location>
        <begin position="206"/>
        <end position="226"/>
    </location>
</feature>
<name>A0AA39VRZ0_ACESA</name>
<accession>A0AA39VRZ0</accession>
<sequence>MIGGYRNWNYEKAIDYLKEPAFAAVIFGNYEVVNEILKAYIGLVSFTNELGYHMLSLAVKHRQEKVFNLVYQVCHPMFRDQLTMWKNIDGDTILHIAAVLAPSSKIPGAALQMQRELQWFKTVEDLFHQSLQRRHNIEGKTPREEFTKTHTVLVGKGEKWMKDTARSCSLVAALIITIVFTAAFTVPGGIDSHGRPNFLQELSFKIFAISVALALFSSTASVQMFLGILTSRYAEDDFLFSLPKQLIIGLITLFFSIASMMIAFAATFCIVISHPLSWVTFLIASSGAVPVTLFARIQFPLLRDIFISTYGPGIYKRIKVKDAYM</sequence>
<keyword evidence="1" id="KW-0472">Membrane</keyword>
<dbReference type="InterPro" id="IPR026961">
    <property type="entry name" value="PGG_dom"/>
</dbReference>
<dbReference type="SUPFAM" id="SSF140860">
    <property type="entry name" value="Pseudo ankyrin repeat-like"/>
    <property type="match status" value="1"/>
</dbReference>
<comment type="caution">
    <text evidence="3">The sequence shown here is derived from an EMBL/GenBank/DDBJ whole genome shotgun (WGS) entry which is preliminary data.</text>
</comment>
<dbReference type="GO" id="GO:0016020">
    <property type="term" value="C:membrane"/>
    <property type="evidence" value="ECO:0007669"/>
    <property type="project" value="TreeGrafter"/>
</dbReference>
<evidence type="ECO:0000313" key="3">
    <source>
        <dbReference type="EMBL" id="KAK0596649.1"/>
    </source>
</evidence>
<feature type="transmembrane region" description="Helical" evidence="1">
    <location>
        <begin position="246"/>
        <end position="273"/>
    </location>
</feature>